<dbReference type="PROSITE" id="PS50864">
    <property type="entry name" value="SAND"/>
    <property type="match status" value="1"/>
</dbReference>
<evidence type="ECO:0000313" key="3">
    <source>
        <dbReference type="EMBL" id="CAL1588848.1"/>
    </source>
</evidence>
<dbReference type="Gene3D" id="3.10.390.10">
    <property type="entry name" value="SAND domain-like"/>
    <property type="match status" value="1"/>
</dbReference>
<dbReference type="Proteomes" id="UP001497482">
    <property type="component" value="Chromosome 18"/>
</dbReference>
<dbReference type="GO" id="GO:0003677">
    <property type="term" value="F:DNA binding"/>
    <property type="evidence" value="ECO:0007669"/>
    <property type="project" value="InterPro"/>
</dbReference>
<name>A0AAV2KJR7_KNICA</name>
<reference evidence="3 4" key="1">
    <citation type="submission" date="2024-04" db="EMBL/GenBank/DDBJ databases">
        <authorList>
            <person name="Waldvogel A.-M."/>
            <person name="Schoenle A."/>
        </authorList>
    </citation>
    <scope>NUCLEOTIDE SEQUENCE [LARGE SCALE GENOMIC DNA]</scope>
</reference>
<keyword evidence="4" id="KW-1185">Reference proteome</keyword>
<sequence>MENPEWFVRRLQDSDLIPKEVNRNATAAELYDVLENFERDKKNLIPLFWKCVFEKHIIEKYPTLKELKEKLYKKTGVRMESELEHERAVTSTGRVSGPVPTVTVQEPMLPGPRWTWRAGVGQHFRPGAFHPFRPNKLATLPVREDEQPGPSFDVTRPPRRGPSSLPTTTVQYPVTCGTLRGMLDPNRLERGKVPGKTKCILVDKDWYTPSEFERKGVKERCKNWKTSIHYNNLSLSKYNLNNGCLCKKPKTKKRNVL</sequence>
<dbReference type="GO" id="GO:0000981">
    <property type="term" value="F:DNA-binding transcription factor activity, RNA polymerase II-specific"/>
    <property type="evidence" value="ECO:0007669"/>
    <property type="project" value="TreeGrafter"/>
</dbReference>
<dbReference type="PANTHER" id="PTHR46386">
    <property type="entry name" value="NUCLEAR BODY PROTEIN SP140"/>
    <property type="match status" value="1"/>
</dbReference>
<dbReference type="EMBL" id="OZ035840">
    <property type="protein sequence ID" value="CAL1588848.1"/>
    <property type="molecule type" value="Genomic_DNA"/>
</dbReference>
<dbReference type="GO" id="GO:0005634">
    <property type="term" value="C:nucleus"/>
    <property type="evidence" value="ECO:0007669"/>
    <property type="project" value="TreeGrafter"/>
</dbReference>
<gene>
    <name evidence="3" type="ORF">KC01_LOCUS18569</name>
</gene>
<evidence type="ECO:0000259" key="2">
    <source>
        <dbReference type="PROSITE" id="PS50864"/>
    </source>
</evidence>
<feature type="region of interest" description="Disordered" evidence="1">
    <location>
        <begin position="83"/>
        <end position="103"/>
    </location>
</feature>
<dbReference type="InterPro" id="IPR000770">
    <property type="entry name" value="SAND_dom"/>
</dbReference>
<evidence type="ECO:0000256" key="1">
    <source>
        <dbReference type="SAM" id="MobiDB-lite"/>
    </source>
</evidence>
<dbReference type="AlphaFoldDB" id="A0AAV2KJR7"/>
<dbReference type="InterPro" id="IPR043563">
    <property type="entry name" value="Sp110/Sp140/Sp140L-like"/>
</dbReference>
<feature type="domain" description="SAND" evidence="2">
    <location>
        <begin position="162"/>
        <end position="246"/>
    </location>
</feature>
<proteinExistence type="predicted"/>
<accession>A0AAV2KJR7</accession>
<organism evidence="3 4">
    <name type="scientific">Knipowitschia caucasica</name>
    <name type="common">Caucasian dwarf goby</name>
    <name type="synonym">Pomatoschistus caucasicus</name>
    <dbReference type="NCBI Taxonomy" id="637954"/>
    <lineage>
        <taxon>Eukaryota</taxon>
        <taxon>Metazoa</taxon>
        <taxon>Chordata</taxon>
        <taxon>Craniata</taxon>
        <taxon>Vertebrata</taxon>
        <taxon>Euteleostomi</taxon>
        <taxon>Actinopterygii</taxon>
        <taxon>Neopterygii</taxon>
        <taxon>Teleostei</taxon>
        <taxon>Neoteleostei</taxon>
        <taxon>Acanthomorphata</taxon>
        <taxon>Gobiaria</taxon>
        <taxon>Gobiiformes</taxon>
        <taxon>Gobioidei</taxon>
        <taxon>Gobiidae</taxon>
        <taxon>Gobiinae</taxon>
        <taxon>Knipowitschia</taxon>
    </lineage>
</organism>
<dbReference type="InterPro" id="IPR010919">
    <property type="entry name" value="SAND-like_dom_sf"/>
</dbReference>
<dbReference type="Pfam" id="PF01342">
    <property type="entry name" value="SAND"/>
    <property type="match status" value="1"/>
</dbReference>
<protein>
    <recommendedName>
        <fullName evidence="2">SAND domain-containing protein</fullName>
    </recommendedName>
</protein>
<dbReference type="PANTHER" id="PTHR46386:SF1">
    <property type="entry name" value="NUCLEAR BODY PROTEIN SP140-LIKE PROTEIN"/>
    <property type="match status" value="1"/>
</dbReference>
<evidence type="ECO:0000313" key="4">
    <source>
        <dbReference type="Proteomes" id="UP001497482"/>
    </source>
</evidence>
<feature type="region of interest" description="Disordered" evidence="1">
    <location>
        <begin position="142"/>
        <end position="170"/>
    </location>
</feature>
<dbReference type="SMART" id="SM00258">
    <property type="entry name" value="SAND"/>
    <property type="match status" value="1"/>
</dbReference>
<dbReference type="SUPFAM" id="SSF63763">
    <property type="entry name" value="SAND domain-like"/>
    <property type="match status" value="1"/>
</dbReference>